<accession>A0A3E4S5V3</accession>
<gene>
    <name evidence="2" type="ORF">DXC63_06570</name>
</gene>
<keyword evidence="1" id="KW-1133">Transmembrane helix</keyword>
<proteinExistence type="predicted"/>
<keyword evidence="1" id="KW-0472">Membrane</keyword>
<feature type="transmembrane region" description="Helical" evidence="1">
    <location>
        <begin position="74"/>
        <end position="91"/>
    </location>
</feature>
<organism evidence="2 3">
    <name type="scientific">Bifidobacterium longum</name>
    <dbReference type="NCBI Taxonomy" id="216816"/>
    <lineage>
        <taxon>Bacteria</taxon>
        <taxon>Bacillati</taxon>
        <taxon>Actinomycetota</taxon>
        <taxon>Actinomycetes</taxon>
        <taxon>Bifidobacteriales</taxon>
        <taxon>Bifidobacteriaceae</taxon>
        <taxon>Bifidobacterium</taxon>
    </lineage>
</organism>
<dbReference type="RefSeq" id="WP_117712284.1">
    <property type="nucleotide sequence ID" value="NZ_JBBNKG010000017.1"/>
</dbReference>
<dbReference type="Proteomes" id="UP000261288">
    <property type="component" value="Unassembled WGS sequence"/>
</dbReference>
<evidence type="ECO:0000256" key="1">
    <source>
        <dbReference type="SAM" id="Phobius"/>
    </source>
</evidence>
<keyword evidence="1" id="KW-0812">Transmembrane</keyword>
<name>A0A3E4S5V3_BIFLN</name>
<feature type="transmembrane region" description="Helical" evidence="1">
    <location>
        <begin position="132"/>
        <end position="151"/>
    </location>
</feature>
<comment type="caution">
    <text evidence="2">The sequence shown here is derived from an EMBL/GenBank/DDBJ whole genome shotgun (WGS) entry which is preliminary data.</text>
</comment>
<feature type="transmembrane region" description="Helical" evidence="1">
    <location>
        <begin position="157"/>
        <end position="175"/>
    </location>
</feature>
<dbReference type="AlphaFoldDB" id="A0A3E4S5V3"/>
<evidence type="ECO:0000313" key="2">
    <source>
        <dbReference type="EMBL" id="RGL48657.1"/>
    </source>
</evidence>
<evidence type="ECO:0000313" key="3">
    <source>
        <dbReference type="Proteomes" id="UP000261288"/>
    </source>
</evidence>
<reference evidence="2 3" key="1">
    <citation type="submission" date="2018-08" db="EMBL/GenBank/DDBJ databases">
        <title>A genome reference for cultivated species of the human gut microbiota.</title>
        <authorList>
            <person name="Zou Y."/>
            <person name="Xue W."/>
            <person name="Luo G."/>
        </authorList>
    </citation>
    <scope>NUCLEOTIDE SEQUENCE [LARGE SCALE GENOMIC DNA]</scope>
    <source>
        <strain evidence="2 3">TF06-45A</strain>
    </source>
</reference>
<protein>
    <submittedName>
        <fullName evidence="2">Uncharacterized protein</fullName>
    </submittedName>
</protein>
<feature type="transmembrane region" description="Helical" evidence="1">
    <location>
        <begin position="97"/>
        <end position="120"/>
    </location>
</feature>
<sequence length="179" mass="19854">MFQHMLMAIEHATLNDLATVGCGGTVELYLFMLVKPVVQRRWFSGFPYGDDVFDGMFLAVTAEVIPFSLSFMDFLMGLVGWLVTGSFTFAIQWPPRMYWMAAGMVLGALYWLMLMAFVNILPDIDGQPKSSLGSILCGIVLLGGLPLVFILMRYGQWVAAFCVLAVFAGVSFPIVRERG</sequence>
<dbReference type="EMBL" id="QSRZ01000006">
    <property type="protein sequence ID" value="RGL48657.1"/>
    <property type="molecule type" value="Genomic_DNA"/>
</dbReference>